<accession>A0ACC3CZY3</accession>
<name>A0ACC3CZY3_9PEZI</name>
<gene>
    <name evidence="1" type="ORF">LTS18_010241</name>
</gene>
<keyword evidence="2" id="KW-1185">Reference proteome</keyword>
<comment type="caution">
    <text evidence="1">The sequence shown here is derived from an EMBL/GenBank/DDBJ whole genome shotgun (WGS) entry which is preliminary data.</text>
</comment>
<reference evidence="1" key="1">
    <citation type="submission" date="2024-09" db="EMBL/GenBank/DDBJ databases">
        <title>Black Yeasts Isolated from many extreme environments.</title>
        <authorList>
            <person name="Coleine C."/>
            <person name="Stajich J.E."/>
            <person name="Selbmann L."/>
        </authorList>
    </citation>
    <scope>NUCLEOTIDE SEQUENCE</scope>
    <source>
        <strain evidence="1">CCFEE 5737</strain>
    </source>
</reference>
<evidence type="ECO:0000313" key="1">
    <source>
        <dbReference type="EMBL" id="KAK3059700.1"/>
    </source>
</evidence>
<protein>
    <submittedName>
        <fullName evidence="1">Uncharacterized protein</fullName>
    </submittedName>
</protein>
<proteinExistence type="predicted"/>
<dbReference type="Proteomes" id="UP001186974">
    <property type="component" value="Unassembled WGS sequence"/>
</dbReference>
<sequence length="70" mass="7709">MAEGLKVYSVVYRPEIDKMHNGEAITIGDAAHPMMPTHAQGGSMAIEDVAALKVLRANMESDEDIRKRLK</sequence>
<dbReference type="EMBL" id="JAWDJW010009177">
    <property type="protein sequence ID" value="KAK3059700.1"/>
    <property type="molecule type" value="Genomic_DNA"/>
</dbReference>
<evidence type="ECO:0000313" key="2">
    <source>
        <dbReference type="Proteomes" id="UP001186974"/>
    </source>
</evidence>
<organism evidence="1 2">
    <name type="scientific">Coniosporium uncinatum</name>
    <dbReference type="NCBI Taxonomy" id="93489"/>
    <lineage>
        <taxon>Eukaryota</taxon>
        <taxon>Fungi</taxon>
        <taxon>Dikarya</taxon>
        <taxon>Ascomycota</taxon>
        <taxon>Pezizomycotina</taxon>
        <taxon>Dothideomycetes</taxon>
        <taxon>Dothideomycetes incertae sedis</taxon>
        <taxon>Coniosporium</taxon>
    </lineage>
</organism>
<feature type="non-terminal residue" evidence="1">
    <location>
        <position position="70"/>
    </location>
</feature>